<feature type="compositionally biased region" description="Polar residues" evidence="2">
    <location>
        <begin position="328"/>
        <end position="342"/>
    </location>
</feature>
<dbReference type="Pfam" id="PF12813">
    <property type="entry name" value="XPG_I_2"/>
    <property type="match status" value="1"/>
</dbReference>
<evidence type="ECO:0000256" key="1">
    <source>
        <dbReference type="ARBA" id="ARBA00007398"/>
    </source>
</evidence>
<proteinExistence type="inferred from homology"/>
<dbReference type="eggNOG" id="ENOG502S2DC">
    <property type="taxonomic scope" value="Eukaryota"/>
</dbReference>
<dbReference type="SUPFAM" id="SSF88723">
    <property type="entry name" value="PIN domain-like"/>
    <property type="match status" value="1"/>
</dbReference>
<dbReference type="PANTHER" id="PTHR15665">
    <property type="entry name" value="ASTEROID PROTEIN"/>
    <property type="match status" value="1"/>
</dbReference>
<dbReference type="OrthoDB" id="5297549at2759"/>
<comment type="similarity">
    <text evidence="1">Belongs to the asteroid family.</text>
</comment>
<dbReference type="PANTHER" id="PTHR15665:SF1">
    <property type="entry name" value="PROTEIN ASTEROID HOMOLOG 1"/>
    <property type="match status" value="1"/>
</dbReference>
<dbReference type="InterPro" id="IPR039436">
    <property type="entry name" value="Asteroid_dom"/>
</dbReference>
<dbReference type="EMBL" id="GL876969">
    <property type="protein sequence ID" value="KLU85976.1"/>
    <property type="molecule type" value="Genomic_DNA"/>
</dbReference>
<evidence type="ECO:0000256" key="2">
    <source>
        <dbReference type="SAM" id="MobiDB-lite"/>
    </source>
</evidence>
<dbReference type="Proteomes" id="UP000011715">
    <property type="component" value="Unassembled WGS sequence"/>
</dbReference>
<sequence length="641" mass="69487">MGIRYLTVTTSPYGEPRVLGSDTRVVIDGPAFAYHIIGVCSPKHGPTSPFAQPSYELLGSTAVAWLDELERQGPQVAAIYFDGHLPRDKLAERLDRFRGVSRQLNNFFLATPHGVAESESRTSPVDRNKLFSSSSNRPSWAAGTLPPPPLAVQAICDALRQSDRYGDLTQLVPEEADCYCADSVRIHGGGVVLTSDSDLLVFELGEEGSVVFLKDIDLGGAATKSDGLHVQRSYSPAKMAKRLGLPAKYGVSALAFELYLDSYLPEGKLLENARQATAIKESPGAYLTFMEPYTLFPLESGPRTAVTPAELCNMDSRLSELAVQCVNLSSPESDSGNPTESSGSERDGSPLRIFLPNLVDAWTRTSAWEMGSSIRELAYRILRLGLPKQPAEVREYRRLTTAASSGGTCVSLPAVDAADGVAKSCAELMAQISKIRDPLTQNQKDEDSSSDLVWAVLSMHQDIQQSQDSGKESLVLHLLSHSTDRDGAIRDCGTWDVLHLLAQLQATLYSLRMLKQVLDFAASRAARKNADGDGKPPFPAALEELSTLLSYHLPPITAYCSVHDIKDLPRRLKEAGGLELLRDLAGLKEPIKFGADAARLAKKKRKRSAQTEQKGAGSKPGPRPAAKPRNMFSLLGALGTE</sequence>
<protein>
    <recommendedName>
        <fullName evidence="3">Asteroid domain-containing protein</fullName>
    </recommendedName>
</protein>
<dbReference type="STRING" id="644358.A0A0C4DY84"/>
<feature type="domain" description="Asteroid" evidence="3">
    <location>
        <begin position="148"/>
        <end position="403"/>
    </location>
</feature>
<evidence type="ECO:0000313" key="4">
    <source>
        <dbReference type="EMBL" id="KLU85976.1"/>
    </source>
</evidence>
<dbReference type="EMBL" id="ADBL01001170">
    <property type="status" value="NOT_ANNOTATED_CDS"/>
    <property type="molecule type" value="Genomic_DNA"/>
</dbReference>
<reference evidence="6" key="2">
    <citation type="submission" date="2010-05" db="EMBL/GenBank/DDBJ databases">
        <title>The genome sequence of Magnaporthe poae strain ATCC 64411.</title>
        <authorList>
            <person name="Ma L.-J."/>
            <person name="Dead R."/>
            <person name="Young S."/>
            <person name="Zeng Q."/>
            <person name="Koehrsen M."/>
            <person name="Alvarado L."/>
            <person name="Berlin A."/>
            <person name="Chapman S.B."/>
            <person name="Chen Z."/>
            <person name="Freedman E."/>
            <person name="Gellesch M."/>
            <person name="Goldberg J."/>
            <person name="Griggs A."/>
            <person name="Gujja S."/>
            <person name="Heilman E.R."/>
            <person name="Heiman D."/>
            <person name="Hepburn T."/>
            <person name="Howarth C."/>
            <person name="Jen D."/>
            <person name="Larson L."/>
            <person name="Mehta T."/>
            <person name="Neiman D."/>
            <person name="Pearson M."/>
            <person name="Roberts A."/>
            <person name="Saif S."/>
            <person name="Shea T."/>
            <person name="Shenoy N."/>
            <person name="Sisk P."/>
            <person name="Stolte C."/>
            <person name="Sykes S."/>
            <person name="Walk T."/>
            <person name="White J."/>
            <person name="Yandava C."/>
            <person name="Haas B."/>
            <person name="Nusbaum C."/>
            <person name="Birren B."/>
        </authorList>
    </citation>
    <scope>NUCLEOTIDE SEQUENCE [LARGE SCALE GENOMIC DNA]</scope>
    <source>
        <strain evidence="6">ATCC 64411 / 73-15</strain>
    </source>
</reference>
<accession>A0A0C4DY84</accession>
<dbReference type="InterPro" id="IPR026832">
    <property type="entry name" value="Asteroid"/>
</dbReference>
<feature type="region of interest" description="Disordered" evidence="2">
    <location>
        <begin position="599"/>
        <end position="641"/>
    </location>
</feature>
<dbReference type="VEuPathDB" id="FungiDB:MAPG_04995"/>
<evidence type="ECO:0000313" key="5">
    <source>
        <dbReference type="EnsemblFungi" id="MAPG_04995T0"/>
    </source>
</evidence>
<reference evidence="5" key="5">
    <citation type="submission" date="2015-06" db="UniProtKB">
        <authorList>
            <consortium name="EnsemblFungi"/>
        </authorList>
    </citation>
    <scope>IDENTIFICATION</scope>
    <source>
        <strain evidence="5">ATCC 64411</strain>
    </source>
</reference>
<organism evidence="5 6">
    <name type="scientific">Magnaporthiopsis poae (strain ATCC 64411 / 73-15)</name>
    <name type="common">Kentucky bluegrass fungus</name>
    <name type="synonym">Magnaporthe poae</name>
    <dbReference type="NCBI Taxonomy" id="644358"/>
    <lineage>
        <taxon>Eukaryota</taxon>
        <taxon>Fungi</taxon>
        <taxon>Dikarya</taxon>
        <taxon>Ascomycota</taxon>
        <taxon>Pezizomycotina</taxon>
        <taxon>Sordariomycetes</taxon>
        <taxon>Sordariomycetidae</taxon>
        <taxon>Magnaporthales</taxon>
        <taxon>Magnaporthaceae</taxon>
        <taxon>Magnaporthiopsis</taxon>
    </lineage>
</organism>
<feature type="region of interest" description="Disordered" evidence="2">
    <location>
        <begin position="328"/>
        <end position="349"/>
    </location>
</feature>
<evidence type="ECO:0000259" key="3">
    <source>
        <dbReference type="Pfam" id="PF12813"/>
    </source>
</evidence>
<gene>
    <name evidence="4" type="ORF">MAPG_04995</name>
</gene>
<dbReference type="OMA" id="GEADDWC"/>
<reference evidence="4" key="1">
    <citation type="submission" date="2010-05" db="EMBL/GenBank/DDBJ databases">
        <title>The Genome Sequence of Magnaporthe poae strain ATCC 64411.</title>
        <authorList>
            <consortium name="The Broad Institute Genome Sequencing Platform"/>
            <consortium name="Broad Institute Genome Sequencing Center for Infectious Disease"/>
            <person name="Ma L.-J."/>
            <person name="Dead R."/>
            <person name="Young S."/>
            <person name="Zeng Q."/>
            <person name="Koehrsen M."/>
            <person name="Alvarado L."/>
            <person name="Berlin A."/>
            <person name="Chapman S.B."/>
            <person name="Chen Z."/>
            <person name="Freedman E."/>
            <person name="Gellesch M."/>
            <person name="Goldberg J."/>
            <person name="Griggs A."/>
            <person name="Gujja S."/>
            <person name="Heilman E.R."/>
            <person name="Heiman D."/>
            <person name="Hepburn T."/>
            <person name="Howarth C."/>
            <person name="Jen D."/>
            <person name="Larson L."/>
            <person name="Mehta T."/>
            <person name="Neiman D."/>
            <person name="Pearson M."/>
            <person name="Roberts A."/>
            <person name="Saif S."/>
            <person name="Shea T."/>
            <person name="Shenoy N."/>
            <person name="Sisk P."/>
            <person name="Stolte C."/>
            <person name="Sykes S."/>
            <person name="Walk T."/>
            <person name="White J."/>
            <person name="Yandava C."/>
            <person name="Haas B."/>
            <person name="Nusbaum C."/>
            <person name="Birren B."/>
        </authorList>
    </citation>
    <scope>NUCLEOTIDE SEQUENCE</scope>
    <source>
        <strain evidence="4">ATCC 64411</strain>
    </source>
</reference>
<reference evidence="4" key="3">
    <citation type="submission" date="2011-03" db="EMBL/GenBank/DDBJ databases">
        <title>Annotation of Magnaporthe poae ATCC 64411.</title>
        <authorList>
            <person name="Ma L.-J."/>
            <person name="Dead R."/>
            <person name="Young S.K."/>
            <person name="Zeng Q."/>
            <person name="Gargeya S."/>
            <person name="Fitzgerald M."/>
            <person name="Haas B."/>
            <person name="Abouelleil A."/>
            <person name="Alvarado L."/>
            <person name="Arachchi H.M."/>
            <person name="Berlin A."/>
            <person name="Brown A."/>
            <person name="Chapman S.B."/>
            <person name="Chen Z."/>
            <person name="Dunbar C."/>
            <person name="Freedman E."/>
            <person name="Gearin G."/>
            <person name="Gellesch M."/>
            <person name="Goldberg J."/>
            <person name="Griggs A."/>
            <person name="Gujja S."/>
            <person name="Heiman D."/>
            <person name="Howarth C."/>
            <person name="Larson L."/>
            <person name="Lui A."/>
            <person name="MacDonald P.J.P."/>
            <person name="Mehta T."/>
            <person name="Montmayeur A."/>
            <person name="Murphy C."/>
            <person name="Neiman D."/>
            <person name="Pearson M."/>
            <person name="Priest M."/>
            <person name="Roberts A."/>
            <person name="Saif S."/>
            <person name="Shea T."/>
            <person name="Shenoy N."/>
            <person name="Sisk P."/>
            <person name="Stolte C."/>
            <person name="Sykes S."/>
            <person name="Yandava C."/>
            <person name="Wortman J."/>
            <person name="Nusbaum C."/>
            <person name="Birren B."/>
        </authorList>
    </citation>
    <scope>NUCLEOTIDE SEQUENCE</scope>
    <source>
        <strain evidence="4">ATCC 64411</strain>
    </source>
</reference>
<evidence type="ECO:0000313" key="6">
    <source>
        <dbReference type="Proteomes" id="UP000011715"/>
    </source>
</evidence>
<keyword evidence="6" id="KW-1185">Reference proteome</keyword>
<dbReference type="EnsemblFungi" id="MAPG_04995T0">
    <property type="protein sequence ID" value="MAPG_04995T0"/>
    <property type="gene ID" value="MAPG_04995"/>
</dbReference>
<dbReference type="Gene3D" id="3.40.50.1010">
    <property type="entry name" value="5'-nuclease"/>
    <property type="match status" value="1"/>
</dbReference>
<dbReference type="InterPro" id="IPR029060">
    <property type="entry name" value="PIN-like_dom_sf"/>
</dbReference>
<name>A0A0C4DY84_MAGP6</name>
<dbReference type="AlphaFoldDB" id="A0A0C4DY84"/>
<reference evidence="5" key="4">
    <citation type="journal article" date="2015" name="G3 (Bethesda)">
        <title>Genome sequences of three phytopathogenic species of the Magnaporthaceae family of fungi.</title>
        <authorList>
            <person name="Okagaki L.H."/>
            <person name="Nunes C.C."/>
            <person name="Sailsbery J."/>
            <person name="Clay B."/>
            <person name="Brown D."/>
            <person name="John T."/>
            <person name="Oh Y."/>
            <person name="Young N."/>
            <person name="Fitzgerald M."/>
            <person name="Haas B.J."/>
            <person name="Zeng Q."/>
            <person name="Young S."/>
            <person name="Adiconis X."/>
            <person name="Fan L."/>
            <person name="Levin J.Z."/>
            <person name="Mitchell T.K."/>
            <person name="Okubara P.A."/>
            <person name="Farman M.L."/>
            <person name="Kohn L.M."/>
            <person name="Birren B."/>
            <person name="Ma L.-J."/>
            <person name="Dean R.A."/>
        </authorList>
    </citation>
    <scope>NUCLEOTIDE SEQUENCE</scope>
    <source>
        <strain evidence="5">ATCC 64411 / 73-15</strain>
    </source>
</reference>